<evidence type="ECO:0000313" key="9">
    <source>
        <dbReference type="EMBL" id="SVA28205.1"/>
    </source>
</evidence>
<dbReference type="PANTHER" id="PTHR39321:SF3">
    <property type="entry name" value="PHOSPHOPANTETHEINE ADENYLYLTRANSFERASE"/>
    <property type="match status" value="1"/>
</dbReference>
<dbReference type="InterPro" id="IPR004821">
    <property type="entry name" value="Cyt_trans-like"/>
</dbReference>
<organism evidence="9">
    <name type="scientific">marine metagenome</name>
    <dbReference type="NCBI Taxonomy" id="408172"/>
    <lineage>
        <taxon>unclassified sequences</taxon>
        <taxon>metagenomes</taxon>
        <taxon>ecological metagenomes</taxon>
    </lineage>
</organism>
<dbReference type="AlphaFoldDB" id="A0A381UJ75"/>
<keyword evidence="7" id="KW-0520">NAD</keyword>
<reference evidence="9" key="1">
    <citation type="submission" date="2018-05" db="EMBL/GenBank/DDBJ databases">
        <authorList>
            <person name="Lanie J.A."/>
            <person name="Ng W.-L."/>
            <person name="Kazmierczak K.M."/>
            <person name="Andrzejewski T.M."/>
            <person name="Davidsen T.M."/>
            <person name="Wayne K.J."/>
            <person name="Tettelin H."/>
            <person name="Glass J.I."/>
            <person name="Rusch D."/>
            <person name="Podicherti R."/>
            <person name="Tsui H.-C.T."/>
            <person name="Winkler M.E."/>
        </authorList>
    </citation>
    <scope>NUCLEOTIDE SEQUENCE</scope>
</reference>
<accession>A0A381UJ75</accession>
<comment type="pathway">
    <text evidence="1">Cofactor biosynthesis; NAD(+) biosynthesis.</text>
</comment>
<dbReference type="InterPro" id="IPR014729">
    <property type="entry name" value="Rossmann-like_a/b/a_fold"/>
</dbReference>
<evidence type="ECO:0000256" key="1">
    <source>
        <dbReference type="ARBA" id="ARBA00004790"/>
    </source>
</evidence>
<dbReference type="EMBL" id="UINC01006551">
    <property type="protein sequence ID" value="SVA28205.1"/>
    <property type="molecule type" value="Genomic_DNA"/>
</dbReference>
<dbReference type="PANTHER" id="PTHR39321">
    <property type="entry name" value="NICOTINATE-NUCLEOTIDE ADENYLYLTRANSFERASE-RELATED"/>
    <property type="match status" value="1"/>
</dbReference>
<proteinExistence type="predicted"/>
<dbReference type="CDD" id="cd02165">
    <property type="entry name" value="NMNAT"/>
    <property type="match status" value="1"/>
</dbReference>
<keyword evidence="3" id="KW-0808">Transferase</keyword>
<name>A0A381UJ75_9ZZZZ</name>
<dbReference type="Gene3D" id="3.40.50.620">
    <property type="entry name" value="HUPs"/>
    <property type="match status" value="1"/>
</dbReference>
<dbReference type="GO" id="GO:0005524">
    <property type="term" value="F:ATP binding"/>
    <property type="evidence" value="ECO:0007669"/>
    <property type="project" value="UniProtKB-KW"/>
</dbReference>
<evidence type="ECO:0000256" key="3">
    <source>
        <dbReference type="ARBA" id="ARBA00022679"/>
    </source>
</evidence>
<evidence type="ECO:0000256" key="6">
    <source>
        <dbReference type="ARBA" id="ARBA00022840"/>
    </source>
</evidence>
<keyword evidence="6" id="KW-0067">ATP-binding</keyword>
<keyword evidence="2" id="KW-0662">Pyridine nucleotide biosynthesis</keyword>
<sequence length="144" mass="17249">MHRYEMVKIQVKDNNNLLASDIELNLKRPNYTINSLRYISKTYPNNSFSLIIGEDNFVNFKKWREYKEIMSYYKIYVYPRKTRLKTDMKLIMSNNIEMIKAPLIDLTSTNIRNSINDKDCTNQFISDSVYKYITTNNLYKSNKL</sequence>
<gene>
    <name evidence="9" type="ORF">METZ01_LOCUS81059</name>
</gene>
<feature type="domain" description="Cytidyltransferase-like" evidence="8">
    <location>
        <begin position="2"/>
        <end position="112"/>
    </location>
</feature>
<keyword evidence="4" id="KW-0548">Nucleotidyltransferase</keyword>
<dbReference type="GO" id="GO:0070566">
    <property type="term" value="F:adenylyltransferase activity"/>
    <property type="evidence" value="ECO:0007669"/>
    <property type="project" value="UniProtKB-ARBA"/>
</dbReference>
<evidence type="ECO:0000256" key="7">
    <source>
        <dbReference type="ARBA" id="ARBA00023027"/>
    </source>
</evidence>
<dbReference type="SUPFAM" id="SSF52374">
    <property type="entry name" value="Nucleotidylyl transferase"/>
    <property type="match status" value="1"/>
</dbReference>
<evidence type="ECO:0000256" key="5">
    <source>
        <dbReference type="ARBA" id="ARBA00022741"/>
    </source>
</evidence>
<evidence type="ECO:0000259" key="8">
    <source>
        <dbReference type="Pfam" id="PF01467"/>
    </source>
</evidence>
<evidence type="ECO:0000256" key="2">
    <source>
        <dbReference type="ARBA" id="ARBA00022642"/>
    </source>
</evidence>
<dbReference type="UniPathway" id="UPA00253"/>
<dbReference type="Pfam" id="PF01467">
    <property type="entry name" value="CTP_transf_like"/>
    <property type="match status" value="1"/>
</dbReference>
<protein>
    <recommendedName>
        <fullName evidence="8">Cytidyltransferase-like domain-containing protein</fullName>
    </recommendedName>
</protein>
<dbReference type="InterPro" id="IPR005248">
    <property type="entry name" value="NadD/NMNAT"/>
</dbReference>
<keyword evidence="5" id="KW-0547">Nucleotide-binding</keyword>
<evidence type="ECO:0000256" key="4">
    <source>
        <dbReference type="ARBA" id="ARBA00022695"/>
    </source>
</evidence>
<dbReference type="GO" id="GO:0009435">
    <property type="term" value="P:NAD+ biosynthetic process"/>
    <property type="evidence" value="ECO:0007669"/>
    <property type="project" value="UniProtKB-UniPathway"/>
</dbReference>